<sequence length="230" mass="26861">MEIAEKVMRAQTDDALRELFIKENMAFIYSCAAQAAGHFVDESDDIFSVAFTAFNDAVSSYEERKGYFHSFAKSCIYNRIKDYYRVKIRHNRVVPFSSLSTKNDNGEETEFEIEDKNTEMSETALEIFSLKSELAPFGISFFELPKAAPKFRKTRVACVEIVKYIVREKELLASVYEKKTLPVKQVLSTLNVNKKVLERHRKYLIMGILIMNGNYEILSEYFDPEYRRWQ</sequence>
<gene>
    <name evidence="6" type="primary">sigI</name>
    <name evidence="8" type="ORF">H8698_06940</name>
</gene>
<dbReference type="HAMAP" id="MF_02064">
    <property type="entry name" value="Sigma70_SigI"/>
    <property type="match status" value="1"/>
</dbReference>
<keyword evidence="2 6" id="KW-0805">Transcription regulation</keyword>
<dbReference type="Proteomes" id="UP000611762">
    <property type="component" value="Unassembled WGS sequence"/>
</dbReference>
<keyword evidence="3 6" id="KW-0731">Sigma factor</keyword>
<dbReference type="PIRSF" id="PIRSF038953">
    <property type="entry name" value="SigI"/>
    <property type="match status" value="1"/>
</dbReference>
<dbReference type="AlphaFoldDB" id="A0A926HZD0"/>
<comment type="caution">
    <text evidence="8">The sequence shown here is derived from an EMBL/GenBank/DDBJ whole genome shotgun (WGS) entry which is preliminary data.</text>
</comment>
<keyword evidence="5 6" id="KW-0804">Transcription</keyword>
<protein>
    <recommendedName>
        <fullName evidence="6">RNA polymerase sigma factor SigI</fullName>
    </recommendedName>
</protein>
<feature type="short sequence motif" description="Polymerase core binding" evidence="6">
    <location>
        <begin position="45"/>
        <end position="58"/>
    </location>
</feature>
<dbReference type="EMBL" id="JACRSU010000002">
    <property type="protein sequence ID" value="MBC8540711.1"/>
    <property type="molecule type" value="Genomic_DNA"/>
</dbReference>
<organism evidence="8 9">
    <name type="scientific">Congzhengia minquanensis</name>
    <dbReference type="NCBI Taxonomy" id="2763657"/>
    <lineage>
        <taxon>Bacteria</taxon>
        <taxon>Bacillati</taxon>
        <taxon>Bacillota</taxon>
        <taxon>Clostridia</taxon>
        <taxon>Eubacteriales</taxon>
        <taxon>Oscillospiraceae</taxon>
        <taxon>Congzhengia</taxon>
    </lineage>
</organism>
<evidence type="ECO:0000256" key="4">
    <source>
        <dbReference type="ARBA" id="ARBA00023125"/>
    </source>
</evidence>
<feature type="DNA-binding region" description="H-T-H motif" evidence="6">
    <location>
        <begin position="183"/>
        <end position="202"/>
    </location>
</feature>
<keyword evidence="1 6" id="KW-0963">Cytoplasm</keyword>
<keyword evidence="4 6" id="KW-0238">DNA-binding</keyword>
<keyword evidence="9" id="KW-1185">Reference proteome</keyword>
<dbReference type="RefSeq" id="WP_249311864.1">
    <property type="nucleotide sequence ID" value="NZ_JACRSU010000002.1"/>
</dbReference>
<dbReference type="InterPro" id="IPR013325">
    <property type="entry name" value="RNA_pol_sigma_r2"/>
</dbReference>
<dbReference type="InterPro" id="IPR007627">
    <property type="entry name" value="RNA_pol_sigma70_r2"/>
</dbReference>
<evidence type="ECO:0000256" key="2">
    <source>
        <dbReference type="ARBA" id="ARBA00023015"/>
    </source>
</evidence>
<accession>A0A926HZD0</accession>
<evidence type="ECO:0000313" key="9">
    <source>
        <dbReference type="Proteomes" id="UP000611762"/>
    </source>
</evidence>
<evidence type="ECO:0000259" key="7">
    <source>
        <dbReference type="Pfam" id="PF04542"/>
    </source>
</evidence>
<dbReference type="Gene3D" id="1.10.1740.10">
    <property type="match status" value="1"/>
</dbReference>
<comment type="subcellular location">
    <subcellularLocation>
        <location evidence="6">Cytoplasm</location>
    </subcellularLocation>
</comment>
<dbReference type="GO" id="GO:0006352">
    <property type="term" value="P:DNA-templated transcription initiation"/>
    <property type="evidence" value="ECO:0007669"/>
    <property type="project" value="UniProtKB-UniRule"/>
</dbReference>
<evidence type="ECO:0000256" key="3">
    <source>
        <dbReference type="ARBA" id="ARBA00023082"/>
    </source>
</evidence>
<dbReference type="InterPro" id="IPR014244">
    <property type="entry name" value="RNA_pol_sigma-I"/>
</dbReference>
<feature type="domain" description="RNA polymerase sigma-70 region 2" evidence="7">
    <location>
        <begin position="21"/>
        <end position="85"/>
    </location>
</feature>
<evidence type="ECO:0000256" key="1">
    <source>
        <dbReference type="ARBA" id="ARBA00022490"/>
    </source>
</evidence>
<comment type="similarity">
    <text evidence="6">Belongs to the sigma-70 factor family. SigI subfamily.</text>
</comment>
<comment type="function">
    <text evidence="6">Sigma factors are initiation factors that promote the attachment of RNA polymerase to specific initiation sites and are then released.</text>
</comment>
<name>A0A926HZD0_9FIRM</name>
<evidence type="ECO:0000256" key="5">
    <source>
        <dbReference type="ARBA" id="ARBA00023163"/>
    </source>
</evidence>
<comment type="subunit">
    <text evidence="6">Interacts with RsgI.</text>
</comment>
<evidence type="ECO:0000256" key="6">
    <source>
        <dbReference type="HAMAP-Rule" id="MF_02064"/>
    </source>
</evidence>
<evidence type="ECO:0000313" key="8">
    <source>
        <dbReference type="EMBL" id="MBC8540711.1"/>
    </source>
</evidence>
<dbReference type="GO" id="GO:0003677">
    <property type="term" value="F:DNA binding"/>
    <property type="evidence" value="ECO:0007669"/>
    <property type="project" value="UniProtKB-UniRule"/>
</dbReference>
<reference evidence="8" key="1">
    <citation type="submission" date="2020-08" db="EMBL/GenBank/DDBJ databases">
        <title>Genome public.</title>
        <authorList>
            <person name="Liu C."/>
            <person name="Sun Q."/>
        </authorList>
    </citation>
    <scope>NUCLEOTIDE SEQUENCE</scope>
    <source>
        <strain evidence="8">H8</strain>
    </source>
</reference>
<dbReference type="SUPFAM" id="SSF88946">
    <property type="entry name" value="Sigma2 domain of RNA polymerase sigma factors"/>
    <property type="match status" value="1"/>
</dbReference>
<dbReference type="Pfam" id="PF04542">
    <property type="entry name" value="Sigma70_r2"/>
    <property type="match status" value="1"/>
</dbReference>
<proteinExistence type="inferred from homology"/>
<comment type="activity regulation">
    <text evidence="6">Negatively regulated by the anti-sigma-I factor RsgI.</text>
</comment>
<dbReference type="GO" id="GO:0016987">
    <property type="term" value="F:sigma factor activity"/>
    <property type="evidence" value="ECO:0007669"/>
    <property type="project" value="UniProtKB-UniRule"/>
</dbReference>
<keyword evidence="6" id="KW-0346">Stress response</keyword>
<dbReference type="GO" id="GO:0005737">
    <property type="term" value="C:cytoplasm"/>
    <property type="evidence" value="ECO:0007669"/>
    <property type="project" value="UniProtKB-SubCell"/>
</dbReference>